<accession>L9YNV5</accession>
<name>L9YNV5_9EURY</name>
<gene>
    <name evidence="2" type="ORF">C487_13028</name>
</gene>
<protein>
    <submittedName>
        <fullName evidence="2">Putative NAD/FAD-dependent oxidoreductase</fullName>
    </submittedName>
</protein>
<comment type="caution">
    <text evidence="2">The sequence shown here is derived from an EMBL/GenBank/DDBJ whole genome shotgun (WGS) entry which is preliminary data.</text>
</comment>
<dbReference type="EMBL" id="AOII01000076">
    <property type="protein sequence ID" value="ELY75809.1"/>
    <property type="molecule type" value="Genomic_DNA"/>
</dbReference>
<feature type="region of interest" description="Disordered" evidence="1">
    <location>
        <begin position="1"/>
        <end position="20"/>
    </location>
</feature>
<dbReference type="AlphaFoldDB" id="L9YNV5"/>
<evidence type="ECO:0000313" key="3">
    <source>
        <dbReference type="Proteomes" id="UP000011618"/>
    </source>
</evidence>
<sequence>MVVARPSSSSSNRKNSGSGAALTLYPGRGAAVVVLLEQEELRLRGGVDLVPHLVGALERVLEHAARIALEGVAGRGIDDVTDHPGGRPILAVLPWQYRERLGVGLEAHVRLLNANEAFDRGAVEVDAFGKRFLGLSGRHGDVLDRSQNVGELQPKEVDVFRLDFVQYLLFRSG</sequence>
<evidence type="ECO:0000313" key="2">
    <source>
        <dbReference type="EMBL" id="ELY75809.1"/>
    </source>
</evidence>
<evidence type="ECO:0000256" key="1">
    <source>
        <dbReference type="SAM" id="MobiDB-lite"/>
    </source>
</evidence>
<proteinExistence type="predicted"/>
<reference evidence="2 3" key="1">
    <citation type="journal article" date="2014" name="PLoS Genet.">
        <title>Phylogenetically driven sequencing of extremely halophilic archaea reveals strategies for static and dynamic osmo-response.</title>
        <authorList>
            <person name="Becker E.A."/>
            <person name="Seitzer P.M."/>
            <person name="Tritt A."/>
            <person name="Larsen D."/>
            <person name="Krusor M."/>
            <person name="Yao A.I."/>
            <person name="Wu D."/>
            <person name="Madern D."/>
            <person name="Eisen J.A."/>
            <person name="Darling A.E."/>
            <person name="Facciotti M.T."/>
        </authorList>
    </citation>
    <scope>NUCLEOTIDE SEQUENCE [LARGE SCALE GENOMIC DNA]</scope>
    <source>
        <strain evidence="2 3">DSM 3751</strain>
    </source>
</reference>
<feature type="compositionally biased region" description="Low complexity" evidence="1">
    <location>
        <begin position="7"/>
        <end position="19"/>
    </location>
</feature>
<organism evidence="2 3">
    <name type="scientific">Natrinema pallidum DSM 3751</name>
    <dbReference type="NCBI Taxonomy" id="1227495"/>
    <lineage>
        <taxon>Archaea</taxon>
        <taxon>Methanobacteriati</taxon>
        <taxon>Methanobacteriota</taxon>
        <taxon>Stenosarchaea group</taxon>
        <taxon>Halobacteria</taxon>
        <taxon>Halobacteriales</taxon>
        <taxon>Natrialbaceae</taxon>
        <taxon>Natrinema</taxon>
    </lineage>
</organism>
<dbReference type="Proteomes" id="UP000011618">
    <property type="component" value="Unassembled WGS sequence"/>
</dbReference>